<dbReference type="AlphaFoldDB" id="A0A2N6T2P5"/>
<keyword evidence="7" id="KW-1185">Reference proteome</keyword>
<evidence type="ECO:0000256" key="3">
    <source>
        <dbReference type="ARBA" id="ARBA00023239"/>
    </source>
</evidence>
<dbReference type="InterPro" id="IPR011780">
    <property type="entry name" value="D_Ser_am_lyase"/>
</dbReference>
<dbReference type="PROSITE" id="PS00165">
    <property type="entry name" value="DEHYDRATASE_SER_THR"/>
    <property type="match status" value="1"/>
</dbReference>
<dbReference type="NCBIfam" id="NF002823">
    <property type="entry name" value="PRK02991.1"/>
    <property type="match status" value="1"/>
</dbReference>
<keyword evidence="3 4" id="KW-0456">Lyase</keyword>
<dbReference type="EC" id="4.3.1.18" evidence="4"/>
<comment type="similarity">
    <text evidence="4">Belongs to the serine/threonine dehydratase family. DsdA subfamily.</text>
</comment>
<dbReference type="GO" id="GO:0016836">
    <property type="term" value="F:hydro-lyase activity"/>
    <property type="evidence" value="ECO:0007669"/>
    <property type="project" value="UniProtKB-UniRule"/>
</dbReference>
<proteinExistence type="inferred from homology"/>
<reference evidence="6 7" key="1">
    <citation type="submission" date="2017-09" db="EMBL/GenBank/DDBJ databases">
        <title>Bacterial strain isolated from the female urinary microbiota.</title>
        <authorList>
            <person name="Thomas-White K."/>
            <person name="Kumar N."/>
            <person name="Forster S."/>
            <person name="Putonti C."/>
            <person name="Lawley T."/>
            <person name="Wolfe A.J."/>
        </authorList>
    </citation>
    <scope>NUCLEOTIDE SEQUENCE [LARGE SCALE GENOMIC DNA]</scope>
    <source>
        <strain evidence="6 7">UMB0792</strain>
    </source>
</reference>
<dbReference type="Proteomes" id="UP000235836">
    <property type="component" value="Unassembled WGS sequence"/>
</dbReference>
<dbReference type="GO" id="GO:0008721">
    <property type="term" value="F:D-serine ammonia-lyase activity"/>
    <property type="evidence" value="ECO:0007669"/>
    <property type="project" value="UniProtKB-EC"/>
</dbReference>
<organism evidence="6 7">
    <name type="scientific">Corynebacterium tuscaniense</name>
    <dbReference type="NCBI Taxonomy" id="302449"/>
    <lineage>
        <taxon>Bacteria</taxon>
        <taxon>Bacillati</taxon>
        <taxon>Actinomycetota</taxon>
        <taxon>Actinomycetes</taxon>
        <taxon>Mycobacteriales</taxon>
        <taxon>Corynebacteriaceae</taxon>
        <taxon>Corynebacterium</taxon>
    </lineage>
</organism>
<protein>
    <recommendedName>
        <fullName evidence="4">Probable D-serine dehydratase</fullName>
        <ecNumber evidence="4">4.3.1.18</ecNumber>
    </recommendedName>
    <alternativeName>
        <fullName evidence="4">D-serine deaminase</fullName>
        <shortName evidence="4">DSD</shortName>
    </alternativeName>
</protein>
<dbReference type="EMBL" id="PNHG01000021">
    <property type="protein sequence ID" value="PMC63608.1"/>
    <property type="molecule type" value="Genomic_DNA"/>
</dbReference>
<dbReference type="RefSeq" id="WP_102724495.1">
    <property type="nucleotide sequence ID" value="NZ_PNHG01000021.1"/>
</dbReference>
<dbReference type="InterPro" id="IPR000634">
    <property type="entry name" value="Ser/Thr_deHydtase_PyrdxlP-BS"/>
</dbReference>
<comment type="cofactor">
    <cofactor evidence="1 4">
        <name>pyridoxal 5'-phosphate</name>
        <dbReference type="ChEBI" id="CHEBI:597326"/>
    </cofactor>
</comment>
<dbReference type="InterPro" id="IPR036052">
    <property type="entry name" value="TrpB-like_PALP_sf"/>
</dbReference>
<dbReference type="HAMAP" id="MF_01030">
    <property type="entry name" value="D_Ser_dehydrat"/>
    <property type="match status" value="1"/>
</dbReference>
<dbReference type="Gene3D" id="3.40.50.1100">
    <property type="match status" value="2"/>
</dbReference>
<feature type="domain" description="Tryptophan synthase beta chain-like PALP" evidence="5">
    <location>
        <begin position="104"/>
        <end position="399"/>
    </location>
</feature>
<feature type="modified residue" description="N6-(pyridoxal phosphate)lysine" evidence="4">
    <location>
        <position position="123"/>
    </location>
</feature>
<dbReference type="SUPFAM" id="SSF53686">
    <property type="entry name" value="Tryptophan synthase beta subunit-like PLP-dependent enzymes"/>
    <property type="match status" value="1"/>
</dbReference>
<comment type="catalytic activity">
    <reaction evidence="4">
        <text>D-serine = pyruvate + NH4(+)</text>
        <dbReference type="Rhea" id="RHEA:13977"/>
        <dbReference type="ChEBI" id="CHEBI:15361"/>
        <dbReference type="ChEBI" id="CHEBI:28938"/>
        <dbReference type="ChEBI" id="CHEBI:35247"/>
        <dbReference type="EC" id="4.3.1.18"/>
    </reaction>
</comment>
<dbReference type="InterPro" id="IPR001926">
    <property type="entry name" value="TrpB-like_PALP"/>
</dbReference>
<dbReference type="PANTHER" id="PTHR48078">
    <property type="entry name" value="THREONINE DEHYDRATASE, MITOCHONDRIAL-RELATED"/>
    <property type="match status" value="1"/>
</dbReference>
<dbReference type="InterPro" id="IPR050147">
    <property type="entry name" value="Ser/Thr_Dehydratase"/>
</dbReference>
<dbReference type="PANTHER" id="PTHR48078:SF9">
    <property type="entry name" value="D-SERINE DEHYDRATASE"/>
    <property type="match status" value="1"/>
</dbReference>
<dbReference type="GO" id="GO:0009097">
    <property type="term" value="P:isoleucine biosynthetic process"/>
    <property type="evidence" value="ECO:0007669"/>
    <property type="project" value="TreeGrafter"/>
</dbReference>
<evidence type="ECO:0000313" key="7">
    <source>
        <dbReference type="Proteomes" id="UP000235836"/>
    </source>
</evidence>
<name>A0A2N6T2P5_9CORY</name>
<accession>A0A2N6T2P5</accession>
<evidence type="ECO:0000256" key="4">
    <source>
        <dbReference type="HAMAP-Rule" id="MF_01030"/>
    </source>
</evidence>
<evidence type="ECO:0000313" key="6">
    <source>
        <dbReference type="EMBL" id="PMC63608.1"/>
    </source>
</evidence>
<evidence type="ECO:0000256" key="2">
    <source>
        <dbReference type="ARBA" id="ARBA00022898"/>
    </source>
</evidence>
<gene>
    <name evidence="4" type="primary">dsdA</name>
    <name evidence="6" type="ORF">CJ203_10105</name>
</gene>
<dbReference type="GO" id="GO:0030170">
    <property type="term" value="F:pyridoxal phosphate binding"/>
    <property type="evidence" value="ECO:0007669"/>
    <property type="project" value="InterPro"/>
</dbReference>
<sequence length="426" mass="45061">MTSPMMPWNRPAATPKQPLSLLGALEAQQEMSWTCTPEHAPDALDRTVITSVEEAAARLDRFAPWIAEAFPETAQSPHPGRIESALEPIADTQDYVSSLIGFSLPGELWVKRDDSLPISGSIKARGGIHEVLRLAENYPAPEQRADLTLSVASTGNLGLAVGTIGPRLGFPTVVHMSTEAKQWKKDSLRAGGATVVEHPGLFTDTVSAARDAAADDPATFFIDDENSPGLFAGYAVAGQRLKTQFDSLGRTFTPDNPLNVYLPCGVGGGPGGVTFGLKLAFGDSVNCHFVEPVASPCFMLGAATGKGAAVNCTEYGLSGRTVADGLAVQSPSPFAFEHAADLISGFHTVDDVTTLASVNWLERTAGISVEPSAAAGLPIPWRLPAEDIPNETTHLVWLTGGSLIPDRDRDRLRGQAATAALQWSAR</sequence>
<comment type="caution">
    <text evidence="6">The sequence shown here is derived from an EMBL/GenBank/DDBJ whole genome shotgun (WGS) entry which is preliminary data.</text>
</comment>
<dbReference type="GO" id="GO:0036088">
    <property type="term" value="P:D-serine catabolic process"/>
    <property type="evidence" value="ECO:0007669"/>
    <property type="project" value="TreeGrafter"/>
</dbReference>
<evidence type="ECO:0000259" key="5">
    <source>
        <dbReference type="Pfam" id="PF00291"/>
    </source>
</evidence>
<evidence type="ECO:0000256" key="1">
    <source>
        <dbReference type="ARBA" id="ARBA00001933"/>
    </source>
</evidence>
<dbReference type="Pfam" id="PF00291">
    <property type="entry name" value="PALP"/>
    <property type="match status" value="1"/>
</dbReference>
<keyword evidence="2 4" id="KW-0663">Pyridoxal phosphate</keyword>